<dbReference type="PANTHER" id="PTHR44591">
    <property type="entry name" value="STRESS RESPONSE REGULATOR PROTEIN 1"/>
    <property type="match status" value="1"/>
</dbReference>
<dbReference type="Pfam" id="PF00072">
    <property type="entry name" value="Response_reg"/>
    <property type="match status" value="1"/>
</dbReference>
<evidence type="ECO:0000313" key="4">
    <source>
        <dbReference type="EMBL" id="MFC7290548.1"/>
    </source>
</evidence>
<evidence type="ECO:0000313" key="5">
    <source>
        <dbReference type="Proteomes" id="UP001596492"/>
    </source>
</evidence>
<evidence type="ECO:0000259" key="3">
    <source>
        <dbReference type="PROSITE" id="PS50110"/>
    </source>
</evidence>
<dbReference type="SUPFAM" id="SSF52172">
    <property type="entry name" value="CheY-like"/>
    <property type="match status" value="1"/>
</dbReference>
<proteinExistence type="predicted"/>
<name>A0ABW2IHZ3_9PROT</name>
<dbReference type="Gene3D" id="3.40.50.2300">
    <property type="match status" value="1"/>
</dbReference>
<keyword evidence="1 2" id="KW-0597">Phosphoprotein</keyword>
<feature type="modified residue" description="4-aspartylphosphate" evidence="2">
    <location>
        <position position="51"/>
    </location>
</feature>
<dbReference type="PANTHER" id="PTHR44591:SF3">
    <property type="entry name" value="RESPONSE REGULATORY DOMAIN-CONTAINING PROTEIN"/>
    <property type="match status" value="1"/>
</dbReference>
<feature type="domain" description="Response regulatory" evidence="3">
    <location>
        <begin position="2"/>
        <end position="114"/>
    </location>
</feature>
<dbReference type="EMBL" id="JBHTBR010000002">
    <property type="protein sequence ID" value="MFC7290548.1"/>
    <property type="molecule type" value="Genomic_DNA"/>
</dbReference>
<sequence>MKILIVDDNYHNTLIVSGMLAGAGRDIDYACCGLEALNLVETKKFDLVILDYQMPDLSGLEVLQQLNTRLGKERPKVIIMTASEDPKIEKQFRKLGCNAFLQKPLDTKELLLAL</sequence>
<evidence type="ECO:0000256" key="2">
    <source>
        <dbReference type="PROSITE-ProRule" id="PRU00169"/>
    </source>
</evidence>
<reference evidence="5" key="1">
    <citation type="journal article" date="2019" name="Int. J. Syst. Evol. Microbiol.">
        <title>The Global Catalogue of Microorganisms (GCM) 10K type strain sequencing project: providing services to taxonomists for standard genome sequencing and annotation.</title>
        <authorList>
            <consortium name="The Broad Institute Genomics Platform"/>
            <consortium name="The Broad Institute Genome Sequencing Center for Infectious Disease"/>
            <person name="Wu L."/>
            <person name="Ma J."/>
        </authorList>
    </citation>
    <scope>NUCLEOTIDE SEQUENCE [LARGE SCALE GENOMIC DNA]</scope>
    <source>
        <strain evidence="5">CCUG 51308</strain>
    </source>
</reference>
<dbReference type="Proteomes" id="UP001596492">
    <property type="component" value="Unassembled WGS sequence"/>
</dbReference>
<organism evidence="4 5">
    <name type="scientific">Hirschia litorea</name>
    <dbReference type="NCBI Taxonomy" id="1199156"/>
    <lineage>
        <taxon>Bacteria</taxon>
        <taxon>Pseudomonadati</taxon>
        <taxon>Pseudomonadota</taxon>
        <taxon>Alphaproteobacteria</taxon>
        <taxon>Hyphomonadales</taxon>
        <taxon>Hyphomonadaceae</taxon>
        <taxon>Hirschia</taxon>
    </lineage>
</organism>
<keyword evidence="5" id="KW-1185">Reference proteome</keyword>
<comment type="caution">
    <text evidence="4">The sequence shown here is derived from an EMBL/GenBank/DDBJ whole genome shotgun (WGS) entry which is preliminary data.</text>
</comment>
<gene>
    <name evidence="4" type="ORF">ACFQS8_02875</name>
</gene>
<dbReference type="SMART" id="SM00448">
    <property type="entry name" value="REC"/>
    <property type="match status" value="1"/>
</dbReference>
<dbReference type="InterPro" id="IPR050595">
    <property type="entry name" value="Bact_response_regulator"/>
</dbReference>
<protein>
    <submittedName>
        <fullName evidence="4">Response regulator</fullName>
    </submittedName>
</protein>
<accession>A0ABW2IHZ3</accession>
<evidence type="ECO:0000256" key="1">
    <source>
        <dbReference type="ARBA" id="ARBA00022553"/>
    </source>
</evidence>
<dbReference type="RefSeq" id="WP_382165528.1">
    <property type="nucleotide sequence ID" value="NZ_JBHTBR010000002.1"/>
</dbReference>
<dbReference type="InterPro" id="IPR001789">
    <property type="entry name" value="Sig_transdc_resp-reg_receiver"/>
</dbReference>
<dbReference type="PROSITE" id="PS50110">
    <property type="entry name" value="RESPONSE_REGULATORY"/>
    <property type="match status" value="1"/>
</dbReference>
<dbReference type="InterPro" id="IPR011006">
    <property type="entry name" value="CheY-like_superfamily"/>
</dbReference>